<dbReference type="InterPro" id="IPR012132">
    <property type="entry name" value="GMC_OxRdtase"/>
</dbReference>
<dbReference type="VEuPathDB" id="VectorBase:ISCI017898"/>
<dbReference type="EC" id="1.1.3.13" evidence="3"/>
<dbReference type="VEuPathDB" id="VectorBase:ISCP_037861"/>
<evidence type="ECO:0000259" key="2">
    <source>
        <dbReference type="PROSITE" id="PS00624"/>
    </source>
</evidence>
<dbReference type="EMBL" id="ABJB010937869">
    <property type="status" value="NOT_ANNOTATED_CDS"/>
    <property type="molecule type" value="Genomic_DNA"/>
</dbReference>
<proteinExistence type="inferred from homology"/>
<dbReference type="HOGENOM" id="CLU_002865_7_1_1"/>
<dbReference type="EMBL" id="ABJB010130936">
    <property type="status" value="NOT_ANNOTATED_CDS"/>
    <property type="molecule type" value="Genomic_DNA"/>
</dbReference>
<dbReference type="EMBL" id="ABJB010372227">
    <property type="status" value="NOT_ANNOTATED_CDS"/>
    <property type="molecule type" value="Genomic_DNA"/>
</dbReference>
<dbReference type="STRING" id="6945.B7PIZ7"/>
<organism>
    <name type="scientific">Ixodes scapularis</name>
    <name type="common">Black-legged tick</name>
    <name type="synonym">Deer tick</name>
    <dbReference type="NCBI Taxonomy" id="6945"/>
    <lineage>
        <taxon>Eukaryota</taxon>
        <taxon>Metazoa</taxon>
        <taxon>Ecdysozoa</taxon>
        <taxon>Arthropoda</taxon>
        <taxon>Chelicerata</taxon>
        <taxon>Arachnida</taxon>
        <taxon>Acari</taxon>
        <taxon>Parasitiformes</taxon>
        <taxon>Ixodida</taxon>
        <taxon>Ixodoidea</taxon>
        <taxon>Ixodidae</taxon>
        <taxon>Ixodinae</taxon>
        <taxon>Ixodes</taxon>
    </lineage>
</organism>
<dbReference type="PaxDb" id="6945-B7PIZ7"/>
<keyword evidence="5" id="KW-1185">Reference proteome</keyword>
<dbReference type="InterPro" id="IPR000172">
    <property type="entry name" value="GMC_OxRdtase_N"/>
</dbReference>
<evidence type="ECO:0000313" key="3">
    <source>
        <dbReference type="EMBL" id="EEC06569.1"/>
    </source>
</evidence>
<keyword evidence="3" id="KW-0560">Oxidoreductase</keyword>
<evidence type="ECO:0000313" key="4">
    <source>
        <dbReference type="EnsemblMetazoa" id="ISCW017898-PA"/>
    </source>
</evidence>
<dbReference type="InParanoid" id="B7PIZ7"/>
<dbReference type="AlphaFoldDB" id="B7PIZ7"/>
<feature type="domain" description="Glucose-methanol-choline oxidoreductase N-terminal" evidence="2">
    <location>
        <begin position="178"/>
        <end position="192"/>
    </location>
</feature>
<name>B7PIZ7_IXOSC</name>
<dbReference type="Gene3D" id="3.30.560.10">
    <property type="entry name" value="Glucose Oxidase, domain 3"/>
    <property type="match status" value="2"/>
</dbReference>
<dbReference type="SUPFAM" id="SSF51905">
    <property type="entry name" value="FAD/NAD(P)-binding domain"/>
    <property type="match status" value="1"/>
</dbReference>
<dbReference type="EC" id="1.1.99.10" evidence="3"/>
<comment type="similarity">
    <text evidence="1">Belongs to the GMC oxidoreductase family.</text>
</comment>
<reference evidence="4" key="2">
    <citation type="submission" date="2020-05" db="UniProtKB">
        <authorList>
            <consortium name="EnsemblMetazoa"/>
        </authorList>
    </citation>
    <scope>IDENTIFICATION</scope>
    <source>
        <strain evidence="4">wikel</strain>
    </source>
</reference>
<dbReference type="EMBL" id="ABJB010197361">
    <property type="status" value="NOT_ANNOTATED_CDS"/>
    <property type="molecule type" value="Genomic_DNA"/>
</dbReference>
<sequence>MLYVRGSPRDYDSWEEQGAVGWSWADVRPYFLRSEHNRDPDIARNGHHNVGGPLSVMRAPYATPLASAFVEAGVHLGYPARDINAGQLTGPLTLPGGVEGLGFVNTRYANASLDWPDVEIHFASGSPVSDGGQTFKTAHGLSDKVELDASKTARGVHFERFGVPQVARVRKEVLLSAGAIGTPQLLMLSGIGPRSHLEAFKVWSRTFAPHIREDSMSLYPVLLRPRSRGTVRLRSTDPHDEPLLNPRYLTHPQDLRTMVDAMKLCLWLGQSPPFARFGSRVWDIPFPGCELYPFLGDEYLGCVARSYTSTLYHPVGTCRMGAADDRLAVVDSKLRVRGVRQLRVVDASIMPTIVSGNTNAPVIMIGERASDLILSGM</sequence>
<dbReference type="OrthoDB" id="269227at2759"/>
<dbReference type="EMBL" id="DS722680">
    <property type="protein sequence ID" value="EEC06569.1"/>
    <property type="molecule type" value="Genomic_DNA"/>
</dbReference>
<dbReference type="Pfam" id="PF05199">
    <property type="entry name" value="GMC_oxred_C"/>
    <property type="match status" value="1"/>
</dbReference>
<dbReference type="EMBL" id="ABJB010491307">
    <property type="status" value="NOT_ANNOTATED_CDS"/>
    <property type="molecule type" value="Genomic_DNA"/>
</dbReference>
<dbReference type="PANTHER" id="PTHR11552:SF227">
    <property type="entry name" value="GLUCOSE DEHYDROGENASE [FAD, QUINONE]-LIKE PROTEIN"/>
    <property type="match status" value="1"/>
</dbReference>
<dbReference type="VEuPathDB" id="VectorBase:ISCW017898"/>
<protein>
    <submittedName>
        <fullName evidence="3 4">Glucose dehydrogenase, putative</fullName>
        <ecNumber evidence="3">1.1.3.13</ecNumber>
        <ecNumber evidence="3">1.1.99.10</ecNumber>
    </submittedName>
</protein>
<dbReference type="Pfam" id="PF00732">
    <property type="entry name" value="GMC_oxred_N"/>
    <property type="match status" value="2"/>
</dbReference>
<dbReference type="EnsemblMetazoa" id="ISCW017898-RA">
    <property type="protein sequence ID" value="ISCW017898-PA"/>
    <property type="gene ID" value="ISCW017898"/>
</dbReference>
<dbReference type="EMBL" id="ABJB010297079">
    <property type="status" value="NOT_ANNOTATED_CDS"/>
    <property type="molecule type" value="Genomic_DNA"/>
</dbReference>
<dbReference type="InterPro" id="IPR007867">
    <property type="entry name" value="GMC_OxRtase_C"/>
</dbReference>
<dbReference type="InterPro" id="IPR036188">
    <property type="entry name" value="FAD/NAD-bd_sf"/>
</dbReference>
<evidence type="ECO:0000313" key="5">
    <source>
        <dbReference type="Proteomes" id="UP000001555"/>
    </source>
</evidence>
<dbReference type="PANTHER" id="PTHR11552">
    <property type="entry name" value="GLUCOSE-METHANOL-CHOLINE GMC OXIDOREDUCTASE"/>
    <property type="match status" value="1"/>
</dbReference>
<dbReference type="PROSITE" id="PS00624">
    <property type="entry name" value="GMC_OXRED_2"/>
    <property type="match status" value="1"/>
</dbReference>
<gene>
    <name evidence="3" type="ORF">IscW_ISCW017898</name>
</gene>
<dbReference type="Gene3D" id="3.50.50.60">
    <property type="entry name" value="FAD/NAD(P)-binding domain"/>
    <property type="match status" value="3"/>
</dbReference>
<dbReference type="EMBL" id="ABJB010712652">
    <property type="status" value="NOT_ANNOTATED_CDS"/>
    <property type="molecule type" value="Genomic_DNA"/>
</dbReference>
<dbReference type="GO" id="GO:0047639">
    <property type="term" value="F:alcohol oxidase activity"/>
    <property type="evidence" value="ECO:0007669"/>
    <property type="project" value="UniProtKB-EC"/>
</dbReference>
<accession>B7PIZ7</accession>
<evidence type="ECO:0000256" key="1">
    <source>
        <dbReference type="ARBA" id="ARBA00010790"/>
    </source>
</evidence>
<dbReference type="Proteomes" id="UP000001555">
    <property type="component" value="Unassembled WGS sequence"/>
</dbReference>
<dbReference type="GO" id="GO:0050660">
    <property type="term" value="F:flavin adenine dinucleotide binding"/>
    <property type="evidence" value="ECO:0007669"/>
    <property type="project" value="InterPro"/>
</dbReference>
<reference evidence="3 5" key="1">
    <citation type="submission" date="2008-03" db="EMBL/GenBank/DDBJ databases">
        <title>Annotation of Ixodes scapularis.</title>
        <authorList>
            <consortium name="Ixodes scapularis Genome Project Consortium"/>
            <person name="Caler E."/>
            <person name="Hannick L.I."/>
            <person name="Bidwell S."/>
            <person name="Joardar V."/>
            <person name="Thiagarajan M."/>
            <person name="Amedeo P."/>
            <person name="Galinsky K.J."/>
            <person name="Schobel S."/>
            <person name="Inman J."/>
            <person name="Hostetler J."/>
            <person name="Miller J."/>
            <person name="Hammond M."/>
            <person name="Megy K."/>
            <person name="Lawson D."/>
            <person name="Kodira C."/>
            <person name="Sutton G."/>
            <person name="Meyer J."/>
            <person name="Hill C.A."/>
            <person name="Birren B."/>
            <person name="Nene V."/>
            <person name="Collins F."/>
            <person name="Alarcon-Chaidez F."/>
            <person name="Wikel S."/>
            <person name="Strausberg R."/>
        </authorList>
    </citation>
    <scope>NUCLEOTIDE SEQUENCE [LARGE SCALE GENOMIC DNA]</scope>
    <source>
        <strain evidence="5">Wikel</strain>
        <strain evidence="3">Wikel colony</strain>
    </source>
</reference>
<dbReference type="SUPFAM" id="SSF54373">
    <property type="entry name" value="FAD-linked reductases, C-terminal domain"/>
    <property type="match status" value="1"/>
</dbReference>